<dbReference type="SMART" id="SM00854">
    <property type="entry name" value="PGA_cap"/>
    <property type="match status" value="1"/>
</dbReference>
<evidence type="ECO:0000313" key="5">
    <source>
        <dbReference type="Proteomes" id="UP000267430"/>
    </source>
</evidence>
<sequence length="387" mass="43914">MSQSSEKKLTFQEKLLRFVKKDKKRTSKYSLIGLFISLIVMYGFSLAERPQAKAVTQYKDEVFTASFMGDIMMGRDVKKVTDRKGVDYLFQHVKPYLQNSDYITANLASPITSNENYPKNESKRLHFQANEEAAAALKDMNFTAVNLANTHAMDYGVQGLNDTFTNMQEQGIDVVGAGNYFDDAKQRISYQNFNGITVATLGFTDVYPEGSNVTKYKAGVLPMHPKYFIPMINEAKDKADFVFVNAHWGQEYDAEVHPRQEEFAKSMVDAGADVIIGHHPHVLAPVEVYKDSVIFFSLGNFVHDQGWSRTRESALAQMRLLKDGTARFEMNLIDIREGQPSPVREINNLKKKKMINQLTGDSSNLDWKEENGGISFELDYSDKLKKE</sequence>
<evidence type="ECO:0000259" key="3">
    <source>
        <dbReference type="SMART" id="SM00854"/>
    </source>
</evidence>
<reference evidence="4 5" key="1">
    <citation type="submission" date="2018-12" db="EMBL/GenBank/DDBJ databases">
        <title>Bacillus chawlae sp. nov., Bacillus glennii sp. nov., and Bacillus saganii sp. nov. Isolated from the Vehicle Assembly Building at Kennedy Space Center where the Viking Spacecraft were Assembled.</title>
        <authorList>
            <person name="Seuylemezian A."/>
            <person name="Vaishampayan P."/>
        </authorList>
    </citation>
    <scope>NUCLEOTIDE SEQUENCE [LARGE SCALE GENOMIC DNA]</scope>
    <source>
        <strain evidence="4 5">L5</strain>
    </source>
</reference>
<dbReference type="PANTHER" id="PTHR33393">
    <property type="entry name" value="POLYGLUTAMINE SYNTHESIS ACCESSORY PROTEIN RV0574C-RELATED"/>
    <property type="match status" value="1"/>
</dbReference>
<dbReference type="InterPro" id="IPR029052">
    <property type="entry name" value="Metallo-depent_PP-like"/>
</dbReference>
<dbReference type="AlphaFoldDB" id="A0A3S0U2B0"/>
<evidence type="ECO:0000256" key="1">
    <source>
        <dbReference type="ARBA" id="ARBA00005662"/>
    </source>
</evidence>
<dbReference type="InterPro" id="IPR052169">
    <property type="entry name" value="CW_Biosynth-Accessory"/>
</dbReference>
<feature type="transmembrane region" description="Helical" evidence="2">
    <location>
        <begin position="29"/>
        <end position="47"/>
    </location>
</feature>
<keyword evidence="2" id="KW-1133">Transmembrane helix</keyword>
<dbReference type="CDD" id="cd07381">
    <property type="entry name" value="MPP_CapA"/>
    <property type="match status" value="1"/>
</dbReference>
<accession>A0A3S0U2B0</accession>
<dbReference type="InterPro" id="IPR019079">
    <property type="entry name" value="Capsule_synth_CapA"/>
</dbReference>
<dbReference type="OrthoDB" id="9810906at2"/>
<dbReference type="EMBL" id="RYZZ01000014">
    <property type="protein sequence ID" value="RUQ28813.1"/>
    <property type="molecule type" value="Genomic_DNA"/>
</dbReference>
<keyword evidence="5" id="KW-1185">Reference proteome</keyword>
<evidence type="ECO:0000313" key="4">
    <source>
        <dbReference type="EMBL" id="RUQ28813.1"/>
    </source>
</evidence>
<dbReference type="Gene3D" id="3.60.21.10">
    <property type="match status" value="1"/>
</dbReference>
<comment type="caution">
    <text evidence="4">The sequence shown here is derived from an EMBL/GenBank/DDBJ whole genome shotgun (WGS) entry which is preliminary data.</text>
</comment>
<dbReference type="Proteomes" id="UP000267430">
    <property type="component" value="Unassembled WGS sequence"/>
</dbReference>
<dbReference type="Pfam" id="PF09587">
    <property type="entry name" value="PGA_cap"/>
    <property type="match status" value="1"/>
</dbReference>
<name>A0A3S0U2B0_9BACI</name>
<protein>
    <submittedName>
        <fullName evidence="4">CapA family protein</fullName>
    </submittedName>
</protein>
<keyword evidence="2" id="KW-0472">Membrane</keyword>
<organism evidence="4 5">
    <name type="scientific">Peribacillus cavernae</name>
    <dbReference type="NCBI Taxonomy" id="1674310"/>
    <lineage>
        <taxon>Bacteria</taxon>
        <taxon>Bacillati</taxon>
        <taxon>Bacillota</taxon>
        <taxon>Bacilli</taxon>
        <taxon>Bacillales</taxon>
        <taxon>Bacillaceae</taxon>
        <taxon>Peribacillus</taxon>
    </lineage>
</organism>
<evidence type="ECO:0000256" key="2">
    <source>
        <dbReference type="SAM" id="Phobius"/>
    </source>
</evidence>
<dbReference type="RefSeq" id="WP_126864921.1">
    <property type="nucleotide sequence ID" value="NZ_JAUSTX010000015.1"/>
</dbReference>
<keyword evidence="2" id="KW-0812">Transmembrane</keyword>
<feature type="domain" description="Capsule synthesis protein CapA" evidence="3">
    <location>
        <begin position="64"/>
        <end position="305"/>
    </location>
</feature>
<proteinExistence type="inferred from homology"/>
<comment type="similarity">
    <text evidence="1">Belongs to the CapA family.</text>
</comment>
<dbReference type="SUPFAM" id="SSF56300">
    <property type="entry name" value="Metallo-dependent phosphatases"/>
    <property type="match status" value="1"/>
</dbReference>
<dbReference type="PANTHER" id="PTHR33393:SF13">
    <property type="entry name" value="PGA BIOSYNTHESIS PROTEIN CAPA"/>
    <property type="match status" value="1"/>
</dbReference>
<gene>
    <name evidence="4" type="ORF">ELQ35_11230</name>
</gene>